<feature type="domain" description="HTTM-like" evidence="6">
    <location>
        <begin position="13"/>
        <end position="309"/>
    </location>
</feature>
<dbReference type="GO" id="GO:0012505">
    <property type="term" value="C:endomembrane system"/>
    <property type="evidence" value="ECO:0007669"/>
    <property type="project" value="UniProtKB-SubCell"/>
</dbReference>
<dbReference type="PANTHER" id="PTHR39535:SF2">
    <property type="entry name" value="HTTM DOMAIN-CONTAINING PROTEIN"/>
    <property type="match status" value="1"/>
</dbReference>
<dbReference type="InterPro" id="IPR011020">
    <property type="entry name" value="HTTM-like"/>
</dbReference>
<sequence>MSARGVVKWVRCTFALDVRSLALWRVTSAVLLLADVAWRARDGDVYALLTDWGVWPAAHATQWNAYIVSLHFASGTPAFQALMLCLSAACSLCLLVGYRTRLASFFSWALLTSLHNRNQMTQNAGDEYFRLLLLCSVFLPLGSCFSVDSALDLAPESPTRAPPYDDKAHKKTNAPSAASPRYRFLSGWTFAFMFQVLILYVCTALLKTGEAWWNGQAVYYALSLDVYATRLGLFIRQFPFLTALLTWGTISFEWIGPMLLVFPVHSELVRLLAVVGFCLLHLGFGSCLTLGLFMWIPQAAMCALLPPLFWDHVMHRLQTPARRGLRIYYADEALLFVRIMCTFFLLPGTKVCSLGHTALAAARADGSEVNEEELGPRDVEDQTNARGASWDRGQQWLVAVNHRGEVTRGREAVLCILARSPLLFALPPIVRLLRRLLAQLGCCPTTSHQRRSGGALRPALRVPWRRNKWRRNYTGWRQHCLAVLFVLFTLNWNAALEPGRAYFDGPLVQIVGSVLRLDQFWGMFAPFPLIEDGWYQTTPYLFTGFRLTGDETGDLISLAKPDIASDFYPSQRWSKLFDNLRPDSADLLRLGFGRYICREWNLHAGNPPEKRLVRFDMDYMAELTLPDQRTAPIERLTLWRHLC</sequence>
<accession>L8HER4</accession>
<dbReference type="VEuPathDB" id="AmoebaDB:ACA1_068420"/>
<feature type="transmembrane region" description="Helical" evidence="5">
    <location>
        <begin position="185"/>
        <end position="206"/>
    </location>
</feature>
<feature type="transmembrane region" description="Helical" evidence="5">
    <location>
        <begin position="271"/>
        <end position="296"/>
    </location>
</feature>
<dbReference type="EMBL" id="KB007857">
    <property type="protein sequence ID" value="ELR23258.1"/>
    <property type="molecule type" value="Genomic_DNA"/>
</dbReference>
<dbReference type="GeneID" id="14924231"/>
<comment type="subcellular location">
    <subcellularLocation>
        <location evidence="1">Endomembrane system</location>
        <topology evidence="1">Multi-pass membrane protein</topology>
    </subcellularLocation>
</comment>
<evidence type="ECO:0000256" key="4">
    <source>
        <dbReference type="ARBA" id="ARBA00023136"/>
    </source>
</evidence>
<dbReference type="InterPro" id="IPR052964">
    <property type="entry name" value="Sporulation_signal_mat"/>
</dbReference>
<evidence type="ECO:0000313" key="8">
    <source>
        <dbReference type="Proteomes" id="UP000011083"/>
    </source>
</evidence>
<evidence type="ECO:0000256" key="3">
    <source>
        <dbReference type="ARBA" id="ARBA00022989"/>
    </source>
</evidence>
<dbReference type="OMA" id="NMQWRTY"/>
<dbReference type="OrthoDB" id="16379at2759"/>
<gene>
    <name evidence="7" type="ORF">ACA1_068420</name>
</gene>
<dbReference type="RefSeq" id="XP_004352786.1">
    <property type="nucleotide sequence ID" value="XM_004352734.1"/>
</dbReference>
<keyword evidence="4 5" id="KW-0472">Membrane</keyword>
<feature type="transmembrane region" description="Helical" evidence="5">
    <location>
        <begin position="21"/>
        <end position="40"/>
    </location>
</feature>
<protein>
    <submittedName>
        <fullName evidence="7">HTTM, putative</fullName>
    </submittedName>
</protein>
<evidence type="ECO:0000256" key="5">
    <source>
        <dbReference type="SAM" id="Phobius"/>
    </source>
</evidence>
<evidence type="ECO:0000259" key="6">
    <source>
        <dbReference type="SMART" id="SM00752"/>
    </source>
</evidence>
<evidence type="ECO:0000313" key="7">
    <source>
        <dbReference type="EMBL" id="ELR23258.1"/>
    </source>
</evidence>
<reference evidence="7 8" key="1">
    <citation type="journal article" date="2013" name="Genome Biol.">
        <title>Genome of Acanthamoeba castellanii highlights extensive lateral gene transfer and early evolution of tyrosine kinase signaling.</title>
        <authorList>
            <person name="Clarke M."/>
            <person name="Lohan A.J."/>
            <person name="Liu B."/>
            <person name="Lagkouvardos I."/>
            <person name="Roy S."/>
            <person name="Zafar N."/>
            <person name="Bertelli C."/>
            <person name="Schilde C."/>
            <person name="Kianianmomeni A."/>
            <person name="Burglin T.R."/>
            <person name="Frech C."/>
            <person name="Turcotte B."/>
            <person name="Kopec K.O."/>
            <person name="Synnott J.M."/>
            <person name="Choo C."/>
            <person name="Paponov I."/>
            <person name="Finkler A."/>
            <person name="Soon Heng Tan C."/>
            <person name="Hutchins A.P."/>
            <person name="Weinmeier T."/>
            <person name="Rattei T."/>
            <person name="Chu J.S."/>
            <person name="Gimenez G."/>
            <person name="Irimia M."/>
            <person name="Rigden D.J."/>
            <person name="Fitzpatrick D.A."/>
            <person name="Lorenzo-Morales J."/>
            <person name="Bateman A."/>
            <person name="Chiu C.H."/>
            <person name="Tang P."/>
            <person name="Hegemann P."/>
            <person name="Fromm H."/>
            <person name="Raoult D."/>
            <person name="Greub G."/>
            <person name="Miranda-Saavedra D."/>
            <person name="Chen N."/>
            <person name="Nash P."/>
            <person name="Ginger M.L."/>
            <person name="Horn M."/>
            <person name="Schaap P."/>
            <person name="Caler L."/>
            <person name="Loftus B."/>
        </authorList>
    </citation>
    <scope>NUCLEOTIDE SEQUENCE [LARGE SCALE GENOMIC DNA]</scope>
    <source>
        <strain evidence="7 8">Neff</strain>
    </source>
</reference>
<evidence type="ECO:0000256" key="1">
    <source>
        <dbReference type="ARBA" id="ARBA00004127"/>
    </source>
</evidence>
<proteinExistence type="predicted"/>
<feature type="transmembrane region" description="Helical" evidence="5">
    <location>
        <begin position="78"/>
        <end position="98"/>
    </location>
</feature>
<dbReference type="SMART" id="SM00752">
    <property type="entry name" value="HTTM"/>
    <property type="match status" value="1"/>
</dbReference>
<feature type="transmembrane region" description="Helical" evidence="5">
    <location>
        <begin position="244"/>
        <end position="264"/>
    </location>
</feature>
<dbReference type="Proteomes" id="UP000011083">
    <property type="component" value="Unassembled WGS sequence"/>
</dbReference>
<evidence type="ECO:0000256" key="2">
    <source>
        <dbReference type="ARBA" id="ARBA00022692"/>
    </source>
</evidence>
<name>L8HER4_ACACF</name>
<keyword evidence="2 5" id="KW-0812">Transmembrane</keyword>
<organism evidence="7 8">
    <name type="scientific">Acanthamoeba castellanii (strain ATCC 30010 / Neff)</name>
    <dbReference type="NCBI Taxonomy" id="1257118"/>
    <lineage>
        <taxon>Eukaryota</taxon>
        <taxon>Amoebozoa</taxon>
        <taxon>Discosea</taxon>
        <taxon>Longamoebia</taxon>
        <taxon>Centramoebida</taxon>
        <taxon>Acanthamoebidae</taxon>
        <taxon>Acanthamoeba</taxon>
    </lineage>
</organism>
<keyword evidence="8" id="KW-1185">Reference proteome</keyword>
<keyword evidence="3 5" id="KW-1133">Transmembrane helix</keyword>
<dbReference type="KEGG" id="acan:ACA1_068420"/>
<dbReference type="PANTHER" id="PTHR39535">
    <property type="entry name" value="SPORULATION-DELAYING PROTEIN SDPB"/>
    <property type="match status" value="1"/>
</dbReference>
<dbReference type="AlphaFoldDB" id="L8HER4"/>